<keyword evidence="3" id="KW-1185">Reference proteome</keyword>
<dbReference type="EMBL" id="KN835426">
    <property type="protein sequence ID" value="KIK37835.1"/>
    <property type="molecule type" value="Genomic_DNA"/>
</dbReference>
<name>A0A0C9ZK36_9AGAM</name>
<evidence type="ECO:0000256" key="1">
    <source>
        <dbReference type="SAM" id="MobiDB-lite"/>
    </source>
</evidence>
<gene>
    <name evidence="2" type="ORF">CY34DRAFT_426212</name>
</gene>
<proteinExistence type="predicted"/>
<evidence type="ECO:0000313" key="2">
    <source>
        <dbReference type="EMBL" id="KIK37835.1"/>
    </source>
</evidence>
<feature type="region of interest" description="Disordered" evidence="1">
    <location>
        <begin position="1"/>
        <end position="21"/>
    </location>
</feature>
<sequence length="135" mass="14611">MKTSDFNPLDRNLPNDSSSSLIRAPVRSNRCKPFGPACLHHPDCLSRSGVSAVQLLHLELVPYIRHEIADMLFCRNAHDIRGDPGTPAVGKDGNVGCGETIVEQSDDAITDIVLVLESCQSVILSVLAPGISYWS</sequence>
<evidence type="ECO:0000313" key="3">
    <source>
        <dbReference type="Proteomes" id="UP000054485"/>
    </source>
</evidence>
<reference evidence="3" key="2">
    <citation type="submission" date="2015-01" db="EMBL/GenBank/DDBJ databases">
        <title>Evolutionary Origins and Diversification of the Mycorrhizal Mutualists.</title>
        <authorList>
            <consortium name="DOE Joint Genome Institute"/>
            <consortium name="Mycorrhizal Genomics Consortium"/>
            <person name="Kohler A."/>
            <person name="Kuo A."/>
            <person name="Nagy L.G."/>
            <person name="Floudas D."/>
            <person name="Copeland A."/>
            <person name="Barry K.W."/>
            <person name="Cichocki N."/>
            <person name="Veneault-Fourrey C."/>
            <person name="LaButti K."/>
            <person name="Lindquist E.A."/>
            <person name="Lipzen A."/>
            <person name="Lundell T."/>
            <person name="Morin E."/>
            <person name="Murat C."/>
            <person name="Riley R."/>
            <person name="Ohm R."/>
            <person name="Sun H."/>
            <person name="Tunlid A."/>
            <person name="Henrissat B."/>
            <person name="Grigoriev I.V."/>
            <person name="Hibbett D.S."/>
            <person name="Martin F."/>
        </authorList>
    </citation>
    <scope>NUCLEOTIDE SEQUENCE [LARGE SCALE GENOMIC DNA]</scope>
    <source>
        <strain evidence="3">UH-Slu-Lm8-n1</strain>
    </source>
</reference>
<accession>A0A0C9ZK36</accession>
<protein>
    <submittedName>
        <fullName evidence="2">Unplaced genomic scaffold CY34scaffold_295, whole genome shotgun sequence</fullName>
    </submittedName>
</protein>
<dbReference type="AlphaFoldDB" id="A0A0C9ZK36"/>
<dbReference type="HOGENOM" id="CLU_1887142_0_0_1"/>
<organism evidence="2 3">
    <name type="scientific">Suillus luteus UH-Slu-Lm8-n1</name>
    <dbReference type="NCBI Taxonomy" id="930992"/>
    <lineage>
        <taxon>Eukaryota</taxon>
        <taxon>Fungi</taxon>
        <taxon>Dikarya</taxon>
        <taxon>Basidiomycota</taxon>
        <taxon>Agaricomycotina</taxon>
        <taxon>Agaricomycetes</taxon>
        <taxon>Agaricomycetidae</taxon>
        <taxon>Boletales</taxon>
        <taxon>Suillineae</taxon>
        <taxon>Suillaceae</taxon>
        <taxon>Suillus</taxon>
    </lineage>
</organism>
<reference evidence="2 3" key="1">
    <citation type="submission" date="2014-04" db="EMBL/GenBank/DDBJ databases">
        <authorList>
            <consortium name="DOE Joint Genome Institute"/>
            <person name="Kuo A."/>
            <person name="Ruytinx J."/>
            <person name="Rineau F."/>
            <person name="Colpaert J."/>
            <person name="Kohler A."/>
            <person name="Nagy L.G."/>
            <person name="Floudas D."/>
            <person name="Copeland A."/>
            <person name="Barry K.W."/>
            <person name="Cichocki N."/>
            <person name="Veneault-Fourrey C."/>
            <person name="LaButti K."/>
            <person name="Lindquist E.A."/>
            <person name="Lipzen A."/>
            <person name="Lundell T."/>
            <person name="Morin E."/>
            <person name="Murat C."/>
            <person name="Sun H."/>
            <person name="Tunlid A."/>
            <person name="Henrissat B."/>
            <person name="Grigoriev I.V."/>
            <person name="Hibbett D.S."/>
            <person name="Martin F."/>
            <person name="Nordberg H.P."/>
            <person name="Cantor M.N."/>
            <person name="Hua S.X."/>
        </authorList>
    </citation>
    <scope>NUCLEOTIDE SEQUENCE [LARGE SCALE GENOMIC DNA]</scope>
    <source>
        <strain evidence="2 3">UH-Slu-Lm8-n1</strain>
    </source>
</reference>
<dbReference type="Proteomes" id="UP000054485">
    <property type="component" value="Unassembled WGS sequence"/>
</dbReference>
<dbReference type="InParanoid" id="A0A0C9ZK36"/>